<dbReference type="GO" id="GO:0016020">
    <property type="term" value="C:membrane"/>
    <property type="evidence" value="ECO:0007669"/>
    <property type="project" value="InterPro"/>
</dbReference>
<dbReference type="GO" id="GO:0005930">
    <property type="term" value="C:axoneme"/>
    <property type="evidence" value="ECO:0000318"/>
    <property type="project" value="GO_Central"/>
</dbReference>
<evidence type="ECO:0000256" key="11">
    <source>
        <dbReference type="SAM" id="MobiDB-lite"/>
    </source>
</evidence>
<comment type="similarity">
    <text evidence="3">Belongs to the CFAP36 family.</text>
</comment>
<dbReference type="ExpressionAtlas" id="A0A2K3DD80">
    <property type="expression patterns" value="differential"/>
</dbReference>
<accession>A0A2K3DD80</accession>
<dbReference type="EMBL" id="CM008970">
    <property type="protein sequence ID" value="PNW78492.1"/>
    <property type="molecule type" value="Genomic_DNA"/>
</dbReference>
<gene>
    <name evidence="13" type="ORF">CHLRE_09g395250v5</name>
</gene>
<evidence type="ECO:0000256" key="5">
    <source>
        <dbReference type="ARBA" id="ARBA00022490"/>
    </source>
</evidence>
<dbReference type="InterPro" id="IPR038888">
    <property type="entry name" value="CFAP36"/>
</dbReference>
<dbReference type="KEGG" id="cre:CHLRE_09g395250v5"/>
<dbReference type="InParanoid" id="A0A2K3DD80"/>
<evidence type="ECO:0000256" key="6">
    <source>
        <dbReference type="ARBA" id="ARBA00022553"/>
    </source>
</evidence>
<sequence length="485" mass="49796">MYINPLMGFIDEKCLIFTPEEENKFEYTIYHNEFKELVDGLLTEFLEDLGVGAEQFYQVVAKAQGSDQLTSFVVQTILTVDDFLMFKAMMVRRNIDLTNQVLEAVEEARRLEAKAAAASKPEASGGSLTAKAAATAAEEDALKEAMALSNKLAAEWDETDRLHKAMRALQLEDEDVAFPAAIAASLREQAKYDSELADIEQAIALSLALEEERRRLAAQQAAEAAAATAASTSAAAAGGAAGKSAGAAAAGAAGTAATSTSAAAMPAAAAGATGSGAAAASASAGAAATKPPAAHTAAAAGESHPVIARAAPQAPSLAPLKGFLPTGAPAPPPSAAPAPPPSAAPEAPRPQRFTPAPIDAPTSANLVKSSSVRNRGAGYKTEAAGVDLEAIRKAAQQAAESQKKLVGKGDVNDAATKWLQEAKLKLIAQKQAEREREMVDYKAASAGKPKPSGPSTTAAAADDAKRAALREALAQKMKQNIMGAN</sequence>
<evidence type="ECO:0000256" key="4">
    <source>
        <dbReference type="ARBA" id="ARBA00021815"/>
    </source>
</evidence>
<comment type="subcellular location">
    <subcellularLocation>
        <location evidence="1">Cell projection</location>
        <location evidence="1">Cilium</location>
    </subcellularLocation>
    <subcellularLocation>
        <location evidence="2">Cytoplasm</location>
    </subcellularLocation>
</comment>
<evidence type="ECO:0000256" key="10">
    <source>
        <dbReference type="ARBA" id="ARBA00031593"/>
    </source>
</evidence>
<evidence type="ECO:0000256" key="8">
    <source>
        <dbReference type="ARBA" id="ARBA00023069"/>
    </source>
</evidence>
<keyword evidence="14" id="KW-1185">Reference proteome</keyword>
<keyword evidence="7" id="KW-0175">Coiled coil</keyword>
<dbReference type="PANTHER" id="PTHR21532">
    <property type="entry name" value="PHOSPHODIESTERASE HL"/>
    <property type="match status" value="1"/>
</dbReference>
<dbReference type="GeneID" id="5720147"/>
<evidence type="ECO:0000259" key="12">
    <source>
        <dbReference type="Pfam" id="PF11527"/>
    </source>
</evidence>
<proteinExistence type="inferred from homology"/>
<keyword evidence="8" id="KW-0969">Cilium</keyword>
<dbReference type="STRING" id="3055.A0A2K3DD80"/>
<dbReference type="GO" id="GO:0004969">
    <property type="term" value="F:histamine receptor activity"/>
    <property type="evidence" value="ECO:0007669"/>
    <property type="project" value="InterPro"/>
</dbReference>
<dbReference type="RefSeq" id="XP_042920918.1">
    <property type="nucleotide sequence ID" value="XM_043065747.1"/>
</dbReference>
<feature type="compositionally biased region" description="Pro residues" evidence="11">
    <location>
        <begin position="328"/>
        <end position="343"/>
    </location>
</feature>
<dbReference type="InterPro" id="IPR003980">
    <property type="entry name" value="Histamine_H3_rcpt"/>
</dbReference>
<protein>
    <recommendedName>
        <fullName evidence="4">Cilia- and flagella-associated protein 36</fullName>
    </recommendedName>
    <alternativeName>
        <fullName evidence="10">Coiled-coil domain-containing protein 104</fullName>
    </alternativeName>
</protein>
<dbReference type="AlphaFoldDB" id="A0A2K3DD80"/>
<keyword evidence="6" id="KW-0597">Phosphoprotein</keyword>
<dbReference type="InterPro" id="IPR023379">
    <property type="entry name" value="BART_dom"/>
</dbReference>
<keyword evidence="5" id="KW-0963">Cytoplasm</keyword>
<feature type="region of interest" description="Disordered" evidence="11">
    <location>
        <begin position="317"/>
        <end position="371"/>
    </location>
</feature>
<dbReference type="InterPro" id="IPR042541">
    <property type="entry name" value="BART_sf"/>
</dbReference>
<dbReference type="Gene3D" id="1.20.1520.10">
    <property type="entry name" value="ADP-ribosylation factor-like 2-binding protein, domain"/>
    <property type="match status" value="1"/>
</dbReference>
<feature type="region of interest" description="Disordered" evidence="11">
    <location>
        <begin position="436"/>
        <end position="464"/>
    </location>
</feature>
<evidence type="ECO:0000313" key="13">
    <source>
        <dbReference type="EMBL" id="PNW78492.1"/>
    </source>
</evidence>
<evidence type="ECO:0000256" key="1">
    <source>
        <dbReference type="ARBA" id="ARBA00004138"/>
    </source>
</evidence>
<name>A0A2K3DD80_CHLRE</name>
<dbReference type="Proteomes" id="UP000006906">
    <property type="component" value="Chromosome 9"/>
</dbReference>
<reference evidence="13 14" key="1">
    <citation type="journal article" date="2007" name="Science">
        <title>The Chlamydomonas genome reveals the evolution of key animal and plant functions.</title>
        <authorList>
            <person name="Merchant S.S."/>
            <person name="Prochnik S.E."/>
            <person name="Vallon O."/>
            <person name="Harris E.H."/>
            <person name="Karpowicz S.J."/>
            <person name="Witman G.B."/>
            <person name="Terry A."/>
            <person name="Salamov A."/>
            <person name="Fritz-Laylin L.K."/>
            <person name="Marechal-Drouard L."/>
            <person name="Marshall W.F."/>
            <person name="Qu L.H."/>
            <person name="Nelson D.R."/>
            <person name="Sanderfoot A.A."/>
            <person name="Spalding M.H."/>
            <person name="Kapitonov V.V."/>
            <person name="Ren Q."/>
            <person name="Ferris P."/>
            <person name="Lindquist E."/>
            <person name="Shapiro H."/>
            <person name="Lucas S.M."/>
            <person name="Grimwood J."/>
            <person name="Schmutz J."/>
            <person name="Cardol P."/>
            <person name="Cerutti H."/>
            <person name="Chanfreau G."/>
            <person name="Chen C.L."/>
            <person name="Cognat V."/>
            <person name="Croft M.T."/>
            <person name="Dent R."/>
            <person name="Dutcher S."/>
            <person name="Fernandez E."/>
            <person name="Fukuzawa H."/>
            <person name="Gonzalez-Ballester D."/>
            <person name="Gonzalez-Halphen D."/>
            <person name="Hallmann A."/>
            <person name="Hanikenne M."/>
            <person name="Hippler M."/>
            <person name="Inwood W."/>
            <person name="Jabbari K."/>
            <person name="Kalanon M."/>
            <person name="Kuras R."/>
            <person name="Lefebvre P.A."/>
            <person name="Lemaire S.D."/>
            <person name="Lobanov A.V."/>
            <person name="Lohr M."/>
            <person name="Manuell A."/>
            <person name="Meier I."/>
            <person name="Mets L."/>
            <person name="Mittag M."/>
            <person name="Mittelmeier T."/>
            <person name="Moroney J.V."/>
            <person name="Moseley J."/>
            <person name="Napoli C."/>
            <person name="Nedelcu A.M."/>
            <person name="Niyogi K."/>
            <person name="Novoselov S.V."/>
            <person name="Paulsen I.T."/>
            <person name="Pazour G."/>
            <person name="Purton S."/>
            <person name="Ral J.P."/>
            <person name="Riano-Pachon D.M."/>
            <person name="Riekhof W."/>
            <person name="Rymarquis L."/>
            <person name="Schroda M."/>
            <person name="Stern D."/>
            <person name="Umen J."/>
            <person name="Willows R."/>
            <person name="Wilson N."/>
            <person name="Zimmer S.L."/>
            <person name="Allmer J."/>
            <person name="Balk J."/>
            <person name="Bisova K."/>
            <person name="Chen C.J."/>
            <person name="Elias M."/>
            <person name="Gendler K."/>
            <person name="Hauser C."/>
            <person name="Lamb M.R."/>
            <person name="Ledford H."/>
            <person name="Long J.C."/>
            <person name="Minagawa J."/>
            <person name="Page M.D."/>
            <person name="Pan J."/>
            <person name="Pootakham W."/>
            <person name="Roje S."/>
            <person name="Rose A."/>
            <person name="Stahlberg E."/>
            <person name="Terauchi A.M."/>
            <person name="Yang P."/>
            <person name="Ball S."/>
            <person name="Bowler C."/>
            <person name="Dieckmann C.L."/>
            <person name="Gladyshev V.N."/>
            <person name="Green P."/>
            <person name="Jorgensen R."/>
            <person name="Mayfield S."/>
            <person name="Mueller-Roeber B."/>
            <person name="Rajamani S."/>
            <person name="Sayre R.T."/>
            <person name="Brokstein P."/>
            <person name="Dubchak I."/>
            <person name="Goodstein D."/>
            <person name="Hornick L."/>
            <person name="Huang Y.W."/>
            <person name="Jhaveri J."/>
            <person name="Luo Y."/>
            <person name="Martinez D."/>
            <person name="Ngau W.C."/>
            <person name="Otillar B."/>
            <person name="Poliakov A."/>
            <person name="Porter A."/>
            <person name="Szajkowski L."/>
            <person name="Werner G."/>
            <person name="Zhou K."/>
            <person name="Grigoriev I.V."/>
            <person name="Rokhsar D.S."/>
            <person name="Grossman A.R."/>
        </authorList>
    </citation>
    <scope>NUCLEOTIDE SEQUENCE [LARGE SCALE GENOMIC DNA]</scope>
    <source>
        <strain evidence="14">CC-503</strain>
    </source>
</reference>
<dbReference type="PANTHER" id="PTHR21532:SF0">
    <property type="entry name" value="CILIA- AND FLAGELLA-ASSOCIATED PROTEIN 36"/>
    <property type="match status" value="1"/>
</dbReference>
<feature type="domain" description="BART" evidence="12">
    <location>
        <begin position="2"/>
        <end position="97"/>
    </location>
</feature>
<dbReference type="Pfam" id="PF11527">
    <property type="entry name" value="ARL2_Bind_BART"/>
    <property type="match status" value="1"/>
</dbReference>
<evidence type="ECO:0000256" key="3">
    <source>
        <dbReference type="ARBA" id="ARBA00007460"/>
    </source>
</evidence>
<evidence type="ECO:0000256" key="2">
    <source>
        <dbReference type="ARBA" id="ARBA00004496"/>
    </source>
</evidence>
<feature type="compositionally biased region" description="Polar residues" evidence="11">
    <location>
        <begin position="362"/>
        <end position="371"/>
    </location>
</feature>
<dbReference type="OrthoDB" id="272687at2759"/>
<evidence type="ECO:0000313" key="14">
    <source>
        <dbReference type="Proteomes" id="UP000006906"/>
    </source>
</evidence>
<dbReference type="Gramene" id="PNW78492">
    <property type="protein sequence ID" value="PNW78492"/>
    <property type="gene ID" value="CHLRE_09g395250v5"/>
</dbReference>
<organism evidence="13 14">
    <name type="scientific">Chlamydomonas reinhardtii</name>
    <name type="common">Chlamydomonas smithii</name>
    <dbReference type="NCBI Taxonomy" id="3055"/>
    <lineage>
        <taxon>Eukaryota</taxon>
        <taxon>Viridiplantae</taxon>
        <taxon>Chlorophyta</taxon>
        <taxon>core chlorophytes</taxon>
        <taxon>Chlorophyceae</taxon>
        <taxon>CS clade</taxon>
        <taxon>Chlamydomonadales</taxon>
        <taxon>Chlamydomonadaceae</taxon>
        <taxon>Chlamydomonas</taxon>
    </lineage>
</organism>
<evidence type="ECO:0000256" key="9">
    <source>
        <dbReference type="ARBA" id="ARBA00023273"/>
    </source>
</evidence>
<keyword evidence="9" id="KW-0966">Cell projection</keyword>
<evidence type="ECO:0000256" key="7">
    <source>
        <dbReference type="ARBA" id="ARBA00023054"/>
    </source>
</evidence>
<dbReference type="PRINTS" id="PR01471">
    <property type="entry name" value="HISTAMINEH3R"/>
</dbReference>
<dbReference type="GO" id="GO:0097546">
    <property type="term" value="C:ciliary base"/>
    <property type="evidence" value="ECO:0000318"/>
    <property type="project" value="GO_Central"/>
</dbReference>